<dbReference type="InterPro" id="IPR012317">
    <property type="entry name" value="Poly(ADP-ribose)pol_cat_dom"/>
</dbReference>
<accession>A0ABD0RDH2</accession>
<sequence length="52" mass="6526">VRLPPSHRDYMRVRERFTQTLKGFTIRQIERVQNRELWEDFMMWVSELLACR</sequence>
<evidence type="ECO:0000313" key="3">
    <source>
        <dbReference type="EMBL" id="KAL0196582.1"/>
    </source>
</evidence>
<organism evidence="3 4">
    <name type="scientific">Cirrhinus mrigala</name>
    <name type="common">Mrigala</name>
    <dbReference type="NCBI Taxonomy" id="683832"/>
    <lineage>
        <taxon>Eukaryota</taxon>
        <taxon>Metazoa</taxon>
        <taxon>Chordata</taxon>
        <taxon>Craniata</taxon>
        <taxon>Vertebrata</taxon>
        <taxon>Euteleostomi</taxon>
        <taxon>Actinopterygii</taxon>
        <taxon>Neopterygii</taxon>
        <taxon>Teleostei</taxon>
        <taxon>Ostariophysi</taxon>
        <taxon>Cypriniformes</taxon>
        <taxon>Cyprinidae</taxon>
        <taxon>Labeoninae</taxon>
        <taxon>Labeonini</taxon>
        <taxon>Cirrhinus</taxon>
    </lineage>
</organism>
<evidence type="ECO:0000313" key="4">
    <source>
        <dbReference type="Proteomes" id="UP001529510"/>
    </source>
</evidence>
<keyword evidence="4" id="KW-1185">Reference proteome</keyword>
<proteinExistence type="inferred from homology"/>
<dbReference type="EMBL" id="JAMKFB020000004">
    <property type="protein sequence ID" value="KAL0196582.1"/>
    <property type="molecule type" value="Genomic_DNA"/>
</dbReference>
<comment type="caution">
    <text evidence="3">The sequence shown here is derived from an EMBL/GenBank/DDBJ whole genome shotgun (WGS) entry which is preliminary data.</text>
</comment>
<evidence type="ECO:0000259" key="2">
    <source>
        <dbReference type="PROSITE" id="PS51059"/>
    </source>
</evidence>
<dbReference type="AlphaFoldDB" id="A0ABD0RDH2"/>
<name>A0ABD0RDH2_CIRMR</name>
<dbReference type="Proteomes" id="UP001529510">
    <property type="component" value="Unassembled WGS sequence"/>
</dbReference>
<dbReference type="Gene3D" id="3.90.228.10">
    <property type="match status" value="1"/>
</dbReference>
<feature type="non-terminal residue" evidence="3">
    <location>
        <position position="1"/>
    </location>
</feature>
<protein>
    <recommendedName>
        <fullName evidence="2">PARP catalytic domain-containing protein</fullName>
    </recommendedName>
</protein>
<reference evidence="3 4" key="1">
    <citation type="submission" date="2024-05" db="EMBL/GenBank/DDBJ databases">
        <title>Genome sequencing and assembly of Indian major carp, Cirrhinus mrigala (Hamilton, 1822).</title>
        <authorList>
            <person name="Mohindra V."/>
            <person name="Chowdhury L.M."/>
            <person name="Lal K."/>
            <person name="Jena J.K."/>
        </authorList>
    </citation>
    <scope>NUCLEOTIDE SEQUENCE [LARGE SCALE GENOMIC DNA]</scope>
    <source>
        <strain evidence="3">CM1030</strain>
        <tissue evidence="3">Blood</tissue>
    </source>
</reference>
<gene>
    <name evidence="3" type="ORF">M9458_010154</name>
</gene>
<evidence type="ECO:0000256" key="1">
    <source>
        <dbReference type="ARBA" id="ARBA00024347"/>
    </source>
</evidence>
<comment type="similarity">
    <text evidence="1">Belongs to the ARTD/PARP family.</text>
</comment>
<dbReference type="PROSITE" id="PS51059">
    <property type="entry name" value="PARP_CATALYTIC"/>
    <property type="match status" value="1"/>
</dbReference>
<feature type="domain" description="PARP catalytic" evidence="2">
    <location>
        <begin position="1"/>
        <end position="52"/>
    </location>
</feature>